<accession>A0A1G2LT27</accession>
<comment type="caution">
    <text evidence="1">The sequence shown here is derived from an EMBL/GenBank/DDBJ whole genome shotgun (WGS) entry which is preliminary data.</text>
</comment>
<gene>
    <name evidence="1" type="ORF">A3G49_05795</name>
</gene>
<name>A0A1G2LT27_9BACT</name>
<organism evidence="1 2">
    <name type="scientific">Candidatus Sungbacteria bacterium RIFCSPLOWO2_12_FULL_41_11</name>
    <dbReference type="NCBI Taxonomy" id="1802286"/>
    <lineage>
        <taxon>Bacteria</taxon>
        <taxon>Candidatus Sungiibacteriota</taxon>
    </lineage>
</organism>
<dbReference type="Proteomes" id="UP000177171">
    <property type="component" value="Unassembled WGS sequence"/>
</dbReference>
<dbReference type="AlphaFoldDB" id="A0A1G2LT27"/>
<protein>
    <submittedName>
        <fullName evidence="1">Uncharacterized protein</fullName>
    </submittedName>
</protein>
<evidence type="ECO:0000313" key="2">
    <source>
        <dbReference type="Proteomes" id="UP000177171"/>
    </source>
</evidence>
<feature type="non-terminal residue" evidence="1">
    <location>
        <position position="110"/>
    </location>
</feature>
<proteinExistence type="predicted"/>
<sequence length="110" mass="12331">MHINIKNFITINSHKNYKRKSVFCVHAHDNIYHLATEKKFLVFILSILFLLNFVYNAFSDSPTFVSGTITTDTTWILADSPYVVQGPVIVSGNTTLTVDPGVVVKFALPN</sequence>
<reference evidence="1 2" key="1">
    <citation type="journal article" date="2016" name="Nat. Commun.">
        <title>Thousands of microbial genomes shed light on interconnected biogeochemical processes in an aquifer system.</title>
        <authorList>
            <person name="Anantharaman K."/>
            <person name="Brown C.T."/>
            <person name="Hug L.A."/>
            <person name="Sharon I."/>
            <person name="Castelle C.J."/>
            <person name="Probst A.J."/>
            <person name="Thomas B.C."/>
            <person name="Singh A."/>
            <person name="Wilkins M.J."/>
            <person name="Karaoz U."/>
            <person name="Brodie E.L."/>
            <person name="Williams K.H."/>
            <person name="Hubbard S.S."/>
            <person name="Banfield J.F."/>
        </authorList>
    </citation>
    <scope>NUCLEOTIDE SEQUENCE [LARGE SCALE GENOMIC DNA]</scope>
</reference>
<evidence type="ECO:0000313" key="1">
    <source>
        <dbReference type="EMBL" id="OHA14664.1"/>
    </source>
</evidence>
<dbReference type="EMBL" id="MHQY01000005">
    <property type="protein sequence ID" value="OHA14664.1"/>
    <property type="molecule type" value="Genomic_DNA"/>
</dbReference>